<sequence length="360" mass="39174">MDKPKSEKTITIKINGKDRPFQEKKEEMKEKSWDPRQLDRQKKQDQTEFFASIQTAAGKEADDSFDWILPEETEDEDIKEYKIAAPPKSPAKNGLSTLARKFRGRNKQGFLTSIFLAVFFAVLLGTSFGFIMLKLVFTDQAAETVVAPPINEKPAAASQQTPAGSADLETIATYVVQGGVFSNSEAAQQTKDANSQKGVYSQSITMGEQTFLFLGVSGSLDEAKEIGADLKSKGIDVFAKEVTFEGKAIEGVNAEEKKLAEIAPALYQSLSEGAASATLGSSITPETAEKIESHRKTVNELETDQIQNKSLISVREELLNASKQLETYQQSGDAAAAGKIQEHLLGFLAAYQSLLQSGGQ</sequence>
<evidence type="ECO:0000313" key="4">
    <source>
        <dbReference type="Proteomes" id="UP000465778"/>
    </source>
</evidence>
<evidence type="ECO:0000256" key="1">
    <source>
        <dbReference type="SAM" id="MobiDB-lite"/>
    </source>
</evidence>
<accession>A0A800MWH7</accession>
<dbReference type="OrthoDB" id="2967208at2"/>
<evidence type="ECO:0000313" key="3">
    <source>
        <dbReference type="EMBL" id="KAF0823697.1"/>
    </source>
</evidence>
<protein>
    <recommendedName>
        <fullName evidence="5">Stage II sporulation protein B</fullName>
    </recommendedName>
</protein>
<reference evidence="3 4" key="1">
    <citation type="journal article" date="2020" name="G3 (Bethesda)">
        <title>Whole Genome Sequencing and Comparative Genomics of Two Nematicidal Bacillus Strains Reveals a Wide Range of Possible Virulence Factors.</title>
        <authorList>
            <person name="Susic N."/>
            <person name="Janezic S."/>
            <person name="Rupnik M."/>
            <person name="Geric Stare B."/>
        </authorList>
    </citation>
    <scope>NUCLEOTIDE SEQUENCE [LARGE SCALE GENOMIC DNA]</scope>
    <source>
        <strain evidence="3 4">I-1582</strain>
    </source>
</reference>
<keyword evidence="2" id="KW-0472">Membrane</keyword>
<dbReference type="Proteomes" id="UP000465778">
    <property type="component" value="Unassembled WGS sequence"/>
</dbReference>
<dbReference type="Gene3D" id="3.30.70.1070">
    <property type="entry name" value="Sporulation related repeat"/>
    <property type="match status" value="1"/>
</dbReference>
<keyword evidence="2" id="KW-0812">Transmembrane</keyword>
<evidence type="ECO:0008006" key="5">
    <source>
        <dbReference type="Google" id="ProtNLM"/>
    </source>
</evidence>
<dbReference type="GO" id="GO:0042834">
    <property type="term" value="F:peptidoglycan binding"/>
    <property type="evidence" value="ECO:0007669"/>
    <property type="project" value="InterPro"/>
</dbReference>
<gene>
    <name evidence="3" type="ORF">KIS1582_2531</name>
</gene>
<comment type="caution">
    <text evidence="3">The sequence shown here is derived from an EMBL/GenBank/DDBJ whole genome shotgun (WGS) entry which is preliminary data.</text>
</comment>
<organism evidence="3 4">
    <name type="scientific">Cytobacillus firmus</name>
    <name type="common">Bacillus firmus</name>
    <dbReference type="NCBI Taxonomy" id="1399"/>
    <lineage>
        <taxon>Bacteria</taxon>
        <taxon>Bacillati</taxon>
        <taxon>Bacillota</taxon>
        <taxon>Bacilli</taxon>
        <taxon>Bacillales</taxon>
        <taxon>Bacillaceae</taxon>
        <taxon>Cytobacillus</taxon>
    </lineage>
</organism>
<evidence type="ECO:0000256" key="2">
    <source>
        <dbReference type="SAM" id="Phobius"/>
    </source>
</evidence>
<dbReference type="EMBL" id="VDEM01000026">
    <property type="protein sequence ID" value="KAF0823697.1"/>
    <property type="molecule type" value="Genomic_DNA"/>
</dbReference>
<name>A0A800MWH7_CYTFI</name>
<dbReference type="AlphaFoldDB" id="A0A800MWH7"/>
<feature type="transmembrane region" description="Helical" evidence="2">
    <location>
        <begin position="110"/>
        <end position="133"/>
    </location>
</feature>
<dbReference type="InterPro" id="IPR036680">
    <property type="entry name" value="SPOR-like_sf"/>
</dbReference>
<dbReference type="RefSeq" id="WP_159345337.1">
    <property type="nucleotide sequence ID" value="NZ_JBALOT010000064.1"/>
</dbReference>
<feature type="region of interest" description="Disordered" evidence="1">
    <location>
        <begin position="1"/>
        <end position="45"/>
    </location>
</feature>
<keyword evidence="2" id="KW-1133">Transmembrane helix</keyword>
<proteinExistence type="predicted"/>